<dbReference type="CDD" id="cd02696">
    <property type="entry name" value="MurNAc-LAA"/>
    <property type="match status" value="1"/>
</dbReference>
<keyword evidence="12" id="KW-1185">Reference proteome</keyword>
<comment type="subcellular location">
    <subcellularLocation>
        <location evidence="2">Periplasm</location>
    </subcellularLocation>
</comment>
<dbReference type="SMART" id="SM00646">
    <property type="entry name" value="Ami_3"/>
    <property type="match status" value="1"/>
</dbReference>
<feature type="compositionally biased region" description="Polar residues" evidence="9">
    <location>
        <begin position="168"/>
        <end position="185"/>
    </location>
</feature>
<dbReference type="InterPro" id="IPR002508">
    <property type="entry name" value="MurNAc-LAA_cat"/>
</dbReference>
<feature type="domain" description="LysM" evidence="10">
    <location>
        <begin position="540"/>
        <end position="583"/>
    </location>
</feature>
<reference evidence="12" key="1">
    <citation type="submission" date="2015-03" db="EMBL/GenBank/DDBJ databases">
        <authorList>
            <consortium name="Pathogen Informatics"/>
            <person name="Murphy D."/>
        </authorList>
    </citation>
    <scope>NUCLEOTIDE SEQUENCE [LARGE SCALE GENOMIC DNA]</scope>
    <source>
        <strain evidence="12">IP6945</strain>
    </source>
</reference>
<dbReference type="InterPro" id="IPR036779">
    <property type="entry name" value="LysM_dom_sf"/>
</dbReference>
<name>A0A0T9Q4P5_9GAMM</name>
<dbReference type="SUPFAM" id="SSF54106">
    <property type="entry name" value="LysM domain"/>
    <property type="match status" value="2"/>
</dbReference>
<dbReference type="Proteomes" id="UP000041882">
    <property type="component" value="Unassembled WGS sequence"/>
</dbReference>
<evidence type="ECO:0000256" key="3">
    <source>
        <dbReference type="ARBA" id="ARBA00010860"/>
    </source>
</evidence>
<dbReference type="GO" id="GO:0071555">
    <property type="term" value="P:cell wall organization"/>
    <property type="evidence" value="ECO:0007669"/>
    <property type="project" value="UniProtKB-KW"/>
</dbReference>
<dbReference type="GO" id="GO:0009253">
    <property type="term" value="P:peptidoglycan catabolic process"/>
    <property type="evidence" value="ECO:0007669"/>
    <property type="project" value="InterPro"/>
</dbReference>
<dbReference type="Gene3D" id="3.40.630.40">
    <property type="entry name" value="Zn-dependent exopeptidases"/>
    <property type="match status" value="1"/>
</dbReference>
<evidence type="ECO:0000256" key="8">
    <source>
        <dbReference type="ARBA" id="ARBA00023316"/>
    </source>
</evidence>
<evidence type="ECO:0000256" key="9">
    <source>
        <dbReference type="SAM" id="MobiDB-lite"/>
    </source>
</evidence>
<dbReference type="NCBIfam" id="NF007751">
    <property type="entry name" value="PRK10431.1"/>
    <property type="match status" value="1"/>
</dbReference>
<protein>
    <recommendedName>
        <fullName evidence="4">N-acetylmuramoyl-L-alanine amidase</fullName>
        <ecNumber evidence="4">3.5.1.28</ecNumber>
    </recommendedName>
</protein>
<dbReference type="PROSITE" id="PS51782">
    <property type="entry name" value="LYSM"/>
    <property type="match status" value="2"/>
</dbReference>
<evidence type="ECO:0000256" key="6">
    <source>
        <dbReference type="ARBA" id="ARBA00022764"/>
    </source>
</evidence>
<dbReference type="FunFam" id="3.40.630.40:FF:000003">
    <property type="entry name" value="N-acetylmuramoyl-L-alanine amidase AmiB"/>
    <property type="match status" value="1"/>
</dbReference>
<evidence type="ECO:0000256" key="4">
    <source>
        <dbReference type="ARBA" id="ARBA00011901"/>
    </source>
</evidence>
<evidence type="ECO:0000256" key="2">
    <source>
        <dbReference type="ARBA" id="ARBA00004418"/>
    </source>
</evidence>
<feature type="region of interest" description="Disordered" evidence="9">
    <location>
        <begin position="168"/>
        <end position="197"/>
    </location>
</feature>
<dbReference type="PANTHER" id="PTHR30404:SF6">
    <property type="entry name" value="N-ACETYLMURAMOYL-L-ALANINE AMIDASE AMIB"/>
    <property type="match status" value="1"/>
</dbReference>
<evidence type="ECO:0000313" key="12">
    <source>
        <dbReference type="Proteomes" id="UP000041882"/>
    </source>
</evidence>
<comment type="catalytic activity">
    <reaction evidence="1">
        <text>Hydrolyzes the link between N-acetylmuramoyl residues and L-amino acid residues in certain cell-wall glycopeptides.</text>
        <dbReference type="EC" id="3.5.1.28"/>
    </reaction>
</comment>
<keyword evidence="6" id="KW-0574">Periplasm</keyword>
<comment type="similarity">
    <text evidence="3">Belongs to the N-acetylmuramoyl-L-alanine amidase 3 family.</text>
</comment>
<dbReference type="CDD" id="cd00118">
    <property type="entry name" value="LysM"/>
    <property type="match status" value="2"/>
</dbReference>
<dbReference type="Gene3D" id="3.10.350.10">
    <property type="entry name" value="LysM domain"/>
    <property type="match status" value="2"/>
</dbReference>
<dbReference type="PANTHER" id="PTHR30404">
    <property type="entry name" value="N-ACETYLMURAMOYL-L-ALANINE AMIDASE"/>
    <property type="match status" value="1"/>
</dbReference>
<dbReference type="InterPro" id="IPR018392">
    <property type="entry name" value="LysM"/>
</dbReference>
<evidence type="ECO:0000259" key="10">
    <source>
        <dbReference type="PROSITE" id="PS51782"/>
    </source>
</evidence>
<dbReference type="Pfam" id="PF01520">
    <property type="entry name" value="Amidase_3"/>
    <property type="match status" value="1"/>
</dbReference>
<evidence type="ECO:0000256" key="1">
    <source>
        <dbReference type="ARBA" id="ARBA00001561"/>
    </source>
</evidence>
<dbReference type="Gene3D" id="2.60.40.3500">
    <property type="match status" value="1"/>
</dbReference>
<dbReference type="EMBL" id="CQAW01000013">
    <property type="protein sequence ID" value="CNH94398.1"/>
    <property type="molecule type" value="Genomic_DNA"/>
</dbReference>
<dbReference type="GO" id="GO:0030288">
    <property type="term" value="C:outer membrane-bounded periplasmic space"/>
    <property type="evidence" value="ECO:0007669"/>
    <property type="project" value="TreeGrafter"/>
</dbReference>
<dbReference type="EC" id="3.5.1.28" evidence="4"/>
<keyword evidence="7 11" id="KW-0378">Hydrolase</keyword>
<dbReference type="InterPro" id="IPR050695">
    <property type="entry name" value="N-acetylmuramoyl_amidase_3"/>
</dbReference>
<gene>
    <name evidence="11" type="primary">amiB</name>
    <name evidence="11" type="ORF">ERS008472_02760</name>
</gene>
<keyword evidence="5" id="KW-0732">Signal</keyword>
<dbReference type="GO" id="GO:0008745">
    <property type="term" value="F:N-acetylmuramoyl-L-alanine amidase activity"/>
    <property type="evidence" value="ECO:0007669"/>
    <property type="project" value="UniProtKB-EC"/>
</dbReference>
<dbReference type="Pfam" id="PF01476">
    <property type="entry name" value="LysM"/>
    <property type="match status" value="2"/>
</dbReference>
<feature type="domain" description="LysM" evidence="10">
    <location>
        <begin position="613"/>
        <end position="656"/>
    </location>
</feature>
<evidence type="ECO:0000313" key="11">
    <source>
        <dbReference type="EMBL" id="CNH94398.1"/>
    </source>
</evidence>
<organism evidence="11 12">
    <name type="scientific">Yersinia thracica</name>
    <dbReference type="NCBI Taxonomy" id="2890319"/>
    <lineage>
        <taxon>Bacteria</taxon>
        <taxon>Pseudomonadati</taxon>
        <taxon>Pseudomonadota</taxon>
        <taxon>Gammaproteobacteria</taxon>
        <taxon>Enterobacterales</taxon>
        <taxon>Yersiniaceae</taxon>
        <taxon>Yersinia</taxon>
    </lineage>
</organism>
<dbReference type="SUPFAM" id="SSF53187">
    <property type="entry name" value="Zn-dependent exopeptidases"/>
    <property type="match status" value="1"/>
</dbReference>
<sequence length="659" mass="70726">MMHSFTRLINSIMRFNCLTRPGCWTRKTFWQPSLAAVMLIMASLLALPSAFAAKLTDIKVNNGPTESKVTLSFDGQPVYAFFSLNSPERVVLDVRQSGNLSGLPLEFSGQNLLKRIRSSTPKDEQSTRLVLELTQKVKTRAVTQQSGNNYTVVITMTAAASAPVRQTQSLSQNNTPLNQINTPSPNAGRLTSPATNAESRITSANTTSVAKNPFNNKPTVVVSSENITTNTARPIKTARQTNTASAANSSRVVVAIDAGHGGQDPGAIGQNGLQEKNVTIAIARRLEALLNSDPMFKPVLTRNGDYFISVMGRSDVARKQGANVLVSVHADAAPNRSATGASVWVLSNRRANSEMGNWLEQHEKQSELLGGAGDVLANTASDPYLSQAVLDLQFGHSQRVGYDVATKVLNELQRVGDIHKRRPEHASLGVLRSPDIPSLLVETGFISNSTEERLLGSSAYQEKIAQAIYKGLRSYFLAHPLQADPKVENRPLIETAAVDSSSQRSSVSQPDPVVSNIANSRGSSAAKPVAAGAVTKNRSQIHKVQRGETLSGIASQYGVSMAVLRQNNTLKNDVVWVGQRLKVPASGTAAAAAPKAVAKAKPSKSQQVKHQPVKHEVKRGDTLSAIAARYGVSMSEIERANKIKSGNVQLGQTLTIPQS</sequence>
<dbReference type="AlphaFoldDB" id="A0A0T9Q4P5"/>
<proteinExistence type="inferred from homology"/>
<keyword evidence="8" id="KW-0961">Cell wall biogenesis/degradation</keyword>
<dbReference type="SMART" id="SM00257">
    <property type="entry name" value="LysM"/>
    <property type="match status" value="2"/>
</dbReference>
<accession>A0A0T9Q4P5</accession>
<evidence type="ECO:0000256" key="7">
    <source>
        <dbReference type="ARBA" id="ARBA00022801"/>
    </source>
</evidence>
<evidence type="ECO:0000256" key="5">
    <source>
        <dbReference type="ARBA" id="ARBA00022729"/>
    </source>
</evidence>